<reference evidence="5 6" key="1">
    <citation type="journal article" date="2020" name="ISME J.">
        <title>Uncovering the hidden diversity of litter-decomposition mechanisms in mushroom-forming fungi.</title>
        <authorList>
            <person name="Floudas D."/>
            <person name="Bentzer J."/>
            <person name="Ahren D."/>
            <person name="Johansson T."/>
            <person name="Persson P."/>
            <person name="Tunlid A."/>
        </authorList>
    </citation>
    <scope>NUCLEOTIDE SEQUENCE [LARGE SCALE GENOMIC DNA]</scope>
    <source>
        <strain evidence="5 6">CBS 661.87</strain>
    </source>
</reference>
<feature type="compositionally biased region" description="Polar residues" evidence="2">
    <location>
        <begin position="69"/>
        <end position="105"/>
    </location>
</feature>
<dbReference type="Proteomes" id="UP000565441">
    <property type="component" value="Unassembled WGS sequence"/>
</dbReference>
<dbReference type="Pfam" id="PF03372">
    <property type="entry name" value="Exo_endo_phos"/>
    <property type="match status" value="1"/>
</dbReference>
<accession>A0A8H5H2F1</accession>
<feature type="domain" description="Reverse transcriptase" evidence="3">
    <location>
        <begin position="678"/>
        <end position="967"/>
    </location>
</feature>
<dbReference type="GO" id="GO:0003676">
    <property type="term" value="F:nucleic acid binding"/>
    <property type="evidence" value="ECO:0007669"/>
    <property type="project" value="InterPro"/>
</dbReference>
<feature type="region of interest" description="Disordered" evidence="2">
    <location>
        <begin position="1"/>
        <end position="131"/>
    </location>
</feature>
<dbReference type="SUPFAM" id="SSF56219">
    <property type="entry name" value="DNase I-like"/>
    <property type="match status" value="1"/>
</dbReference>
<evidence type="ECO:0008006" key="7">
    <source>
        <dbReference type="Google" id="ProtNLM"/>
    </source>
</evidence>
<dbReference type="GO" id="GO:0004523">
    <property type="term" value="F:RNA-DNA hybrid ribonuclease activity"/>
    <property type="evidence" value="ECO:0007669"/>
    <property type="project" value="InterPro"/>
</dbReference>
<evidence type="ECO:0000313" key="5">
    <source>
        <dbReference type="EMBL" id="KAF5375493.1"/>
    </source>
</evidence>
<evidence type="ECO:0000256" key="2">
    <source>
        <dbReference type="SAM" id="MobiDB-lite"/>
    </source>
</evidence>
<sequence>MLGDEIGNGTHPYPSRRENEPTATRPNDGSVGEDGGVQQDIPGTTHPGHLLRQGSGSRAAALHVAPDTPNITGNEPTSQVSGPNRPSPSTQDGARQALPQTTQVDPAQREPPQAALNRANRRNQARLCKKETKAAIRVASLNIRGSRTMGDGRTGSKWLHVNQLMRDKRIGILAVQETHLTEERRDDLEKLFSKRMKIFISKDPENPTGRAGIAVVLNREITNVTGAKITEIIPGRAILTQTNWHKAEQIAVLTIYAPNLSRANENAEFWRKIKEFFTRNPRLKVDIMLGDFNVVEDMLDRLPAYTDPQEAVEELNELRNLLRLKDGWRTTFPTTKAYTFLQEATSSQSRLDRIYASEEIMQSAREWKIEPSGIPGTDHRMVSVQVAHRNAPWVGKGRWSIPNHVLKDKLFRATVRKEGLKTVEDLEQIQHTRTHEKNPQTVFANFKAEMMQLARQRDKAIIPKIDRQLRELQDALDRVNNDTTSEDDDRRVASAEIEAKIRALNQRKHQDKRKSAAARNRLEGETICKYWTSTNKASKPRDMIMELKKCQPLGPQQQPEYETNSKEMAELGRDYHDALQKEEDATNPDIREQKIVKALNQVKTKTSEAQKQDLGSLIARAEVVEALTKAKNNTAAGLDGATTELWKTIHNKHTEDTKLGITVTFDIAGLLTKVFNDILTHGLTEDSSFAEGWMCPLYKKNDKTEIANYRPITCLNTDYKLFTKCLATRLAKVAPSLIHQSQAGFIPGRRITDQTKLIRLMMQYAESTEQNGLIIALDQEKAYDKIDHTYLWRTLKKFDIPDTFTNAVKTLYANAETKIMINGHLSSSWKINRGVRQGDPLSCMLFDLAIEPLAASLRASDLTGYQIPNNTEKLIANLFADDTTVFLSEGDNMDVLQEILDDWCTAAKAKFNAGKTEVIPIGTKTFRENMIHTRKLNPNSTSIPAHIHIAVDGEAVRILGAWYGNGINAEGPWSIVLDKIDAHLERWEKSNPTMEGRKLITSMIVGGMTQYLTQVQGMPKQIEKRLTKTIRKFVWKEKRSPISEATLFLPSKEGGRALLDIQARNEAIEVMWLKAYLSLGNDRPLWALIADALLARNTPKTEEKVDKRVRQNIFLQSWKSSTTERAGTPPDLRNLQKIAKKYRVRPEGIAFSKDIVRQRPIWYHSDAHKKIRRMNHGPISECLKGNHNVLLTGDAEDVADLLNQPEHQEHNRCACQHCQLYRDITGCTHPHECALKAKALVDTLPPKWDPRQIPDEVDRDEVEDAENIEDEWTILPHNIPEQGTLANIFRIFTEGEHEGQLPEILSQTDSGPYIQAATDGSCINNGQEDAVAGAGVFYAPEDERNMSIKVPTHFIQSNQTAELLALKEVAETAPTDSRLLLELDSKYVIQNVSSRLTRNENEGYINTPNAELIKLTIARLRTRKTVTRVKWVKGHSGHERNEGADQKANEATSLPLNTDFNNRIDPTLITTGAKLTSITQSLAYKAIRKIKAEAKPTHRVRTTNNLRAIKDNVGDEFGKRPTSEAIWKSTRHKDLSRQQRYFLWMAIHDAYMIGTHWQRETFNAEYKERAICPHDGATETMEHIITKCECAGQEIIWNEMGKVWGLVQDNDWSRPSIGMALGSQLAEFRNTAGKPMKGRTRLFRILMAESTYLIWKIRCERTIQNENRPHTPMEIRARWRKSINDRLELDQQLTNKNFNQKAISPTLVMETWTDILHERHKLPENWIGKPGVLVGMGRNTRRGEG</sequence>
<dbReference type="EMBL" id="JAACJP010000033">
    <property type="protein sequence ID" value="KAF5375493.1"/>
    <property type="molecule type" value="Genomic_DNA"/>
</dbReference>
<dbReference type="CDD" id="cd01650">
    <property type="entry name" value="RT_nLTR_like"/>
    <property type="match status" value="1"/>
</dbReference>
<organism evidence="5 6">
    <name type="scientific">Tricholomella constricta</name>
    <dbReference type="NCBI Taxonomy" id="117010"/>
    <lineage>
        <taxon>Eukaryota</taxon>
        <taxon>Fungi</taxon>
        <taxon>Dikarya</taxon>
        <taxon>Basidiomycota</taxon>
        <taxon>Agaricomycotina</taxon>
        <taxon>Agaricomycetes</taxon>
        <taxon>Agaricomycetidae</taxon>
        <taxon>Agaricales</taxon>
        <taxon>Tricholomatineae</taxon>
        <taxon>Lyophyllaceae</taxon>
        <taxon>Tricholomella</taxon>
    </lineage>
</organism>
<dbReference type="Gene3D" id="3.60.10.10">
    <property type="entry name" value="Endonuclease/exonuclease/phosphatase"/>
    <property type="match status" value="1"/>
</dbReference>
<keyword evidence="6" id="KW-1185">Reference proteome</keyword>
<evidence type="ECO:0000256" key="1">
    <source>
        <dbReference type="SAM" id="Coils"/>
    </source>
</evidence>
<comment type="caution">
    <text evidence="5">The sequence shown here is derived from an EMBL/GenBank/DDBJ whole genome shotgun (WGS) entry which is preliminary data.</text>
</comment>
<dbReference type="PROSITE" id="PS50878">
    <property type="entry name" value="RT_POL"/>
    <property type="match status" value="1"/>
</dbReference>
<feature type="domain" description="RNase H type-1" evidence="4">
    <location>
        <begin position="1310"/>
        <end position="1453"/>
    </location>
</feature>
<dbReference type="InterPro" id="IPR000477">
    <property type="entry name" value="RT_dom"/>
</dbReference>
<gene>
    <name evidence="5" type="ORF">D9615_009178</name>
</gene>
<protein>
    <recommendedName>
        <fullName evidence="7">Reverse transcriptase</fullName>
    </recommendedName>
</protein>
<feature type="coiled-coil region" evidence="1">
    <location>
        <begin position="462"/>
        <end position="514"/>
    </location>
</feature>
<dbReference type="InterPro" id="IPR043502">
    <property type="entry name" value="DNA/RNA_pol_sf"/>
</dbReference>
<name>A0A8H5H2F1_9AGAR</name>
<evidence type="ECO:0000259" key="4">
    <source>
        <dbReference type="PROSITE" id="PS50879"/>
    </source>
</evidence>
<dbReference type="InterPro" id="IPR012337">
    <property type="entry name" value="RNaseH-like_sf"/>
</dbReference>
<feature type="region of interest" description="Disordered" evidence="2">
    <location>
        <begin position="1434"/>
        <end position="1454"/>
    </location>
</feature>
<dbReference type="OrthoDB" id="4097129at2759"/>
<dbReference type="InterPro" id="IPR002156">
    <property type="entry name" value="RNaseH_domain"/>
</dbReference>
<dbReference type="InterPro" id="IPR036691">
    <property type="entry name" value="Endo/exonu/phosph_ase_sf"/>
</dbReference>
<dbReference type="PANTHER" id="PTHR19446">
    <property type="entry name" value="REVERSE TRANSCRIPTASES"/>
    <property type="match status" value="1"/>
</dbReference>
<keyword evidence="1" id="KW-0175">Coiled coil</keyword>
<dbReference type="SUPFAM" id="SSF56672">
    <property type="entry name" value="DNA/RNA polymerases"/>
    <property type="match status" value="1"/>
</dbReference>
<dbReference type="InterPro" id="IPR036397">
    <property type="entry name" value="RNaseH_sf"/>
</dbReference>
<dbReference type="Pfam" id="PF00075">
    <property type="entry name" value="RNase_H"/>
    <property type="match status" value="1"/>
</dbReference>
<proteinExistence type="predicted"/>
<feature type="compositionally biased region" description="Basic and acidic residues" evidence="2">
    <location>
        <begin position="1436"/>
        <end position="1448"/>
    </location>
</feature>
<dbReference type="CDD" id="cd09280">
    <property type="entry name" value="RNase_HI_eukaryote_like"/>
    <property type="match status" value="1"/>
</dbReference>
<evidence type="ECO:0000313" key="6">
    <source>
        <dbReference type="Proteomes" id="UP000565441"/>
    </source>
</evidence>
<dbReference type="Gene3D" id="3.30.420.10">
    <property type="entry name" value="Ribonuclease H-like superfamily/Ribonuclease H"/>
    <property type="match status" value="1"/>
</dbReference>
<dbReference type="CDD" id="cd09076">
    <property type="entry name" value="L1-EN"/>
    <property type="match status" value="1"/>
</dbReference>
<dbReference type="InterPro" id="IPR005135">
    <property type="entry name" value="Endo/exonuclease/phosphatase"/>
</dbReference>
<dbReference type="PROSITE" id="PS50879">
    <property type="entry name" value="RNASE_H_1"/>
    <property type="match status" value="1"/>
</dbReference>
<evidence type="ECO:0000259" key="3">
    <source>
        <dbReference type="PROSITE" id="PS50878"/>
    </source>
</evidence>
<dbReference type="SUPFAM" id="SSF53098">
    <property type="entry name" value="Ribonuclease H-like"/>
    <property type="match status" value="1"/>
</dbReference>
<dbReference type="Pfam" id="PF00078">
    <property type="entry name" value="RVT_1"/>
    <property type="match status" value="1"/>
</dbReference>